<evidence type="ECO:0000256" key="3">
    <source>
        <dbReference type="ARBA" id="ARBA00022898"/>
    </source>
</evidence>
<dbReference type="InterPro" id="IPR020622">
    <property type="entry name" value="Ala_racemase_pyridoxalP-BS"/>
</dbReference>
<dbReference type="UniPathway" id="UPA00042">
    <property type="reaction ID" value="UER00497"/>
</dbReference>
<feature type="active site" description="Proton acceptor; specific for D-alanine" evidence="5">
    <location>
        <position position="40"/>
    </location>
</feature>
<dbReference type="SMART" id="SM01005">
    <property type="entry name" value="Ala_racemase_C"/>
    <property type="match status" value="1"/>
</dbReference>
<dbReference type="Gene3D" id="2.40.37.10">
    <property type="entry name" value="Lyase, Ornithine Decarboxylase, Chain A, domain 1"/>
    <property type="match status" value="1"/>
</dbReference>
<keyword evidence="3 5" id="KW-0663">Pyridoxal phosphate</keyword>
<dbReference type="InterPro" id="IPR001608">
    <property type="entry name" value="Ala_racemase_N"/>
</dbReference>
<dbReference type="InterPro" id="IPR009006">
    <property type="entry name" value="Ala_racemase/Decarboxylase_C"/>
</dbReference>
<dbReference type="EMBL" id="AZDJ01000032">
    <property type="protein sequence ID" value="KRK70417.1"/>
    <property type="molecule type" value="Genomic_DNA"/>
</dbReference>
<dbReference type="SUPFAM" id="SSF51419">
    <property type="entry name" value="PLP-binding barrel"/>
    <property type="match status" value="1"/>
</dbReference>
<dbReference type="InterPro" id="IPR000821">
    <property type="entry name" value="Ala_racemase"/>
</dbReference>
<evidence type="ECO:0000256" key="5">
    <source>
        <dbReference type="HAMAP-Rule" id="MF_01201"/>
    </source>
</evidence>
<dbReference type="RefSeq" id="WP_056952224.1">
    <property type="nucleotide sequence ID" value="NZ_AZDJ01000032.1"/>
</dbReference>
<evidence type="ECO:0000256" key="1">
    <source>
        <dbReference type="ARBA" id="ARBA00000316"/>
    </source>
</evidence>
<dbReference type="CDD" id="cd00430">
    <property type="entry name" value="PLPDE_III_AR"/>
    <property type="match status" value="1"/>
</dbReference>
<organism evidence="9 10">
    <name type="scientific">Lacticaseibacillus nasuensis JCM 17158</name>
    <dbReference type="NCBI Taxonomy" id="1291734"/>
    <lineage>
        <taxon>Bacteria</taxon>
        <taxon>Bacillati</taxon>
        <taxon>Bacillota</taxon>
        <taxon>Bacilli</taxon>
        <taxon>Lactobacillales</taxon>
        <taxon>Lactobacillaceae</taxon>
        <taxon>Lacticaseibacillus</taxon>
    </lineage>
</organism>
<sequence length="377" mass="40368">MVTAALRPSEVLVDETAIYDNVQHALTRLPKHTELFAVVKADGYGHGLLRTARVAQAAGATGFCVAVLDEALALRQAQFTEPILVLGIIEPAYAGIAAANHIAVPVGDRDWLTAASVVLTAAGTLPKLAVHFAIDSGMGRIGFRDAATLASAAEQIADSDQYTLEGVFTHFATADSPDDAYFKEQVAKFNDCLAALPTRPRYVHVSNSATSLWHAACHGNMIRYGVAMYGLNPSGRAIPTTPYELEPALSVVSRLSFTKLLHAGDAVSYGATYHASGDEWIGTVPMGYADGWLRRLQGFHVLIEGQACEIVGRVCMDQFMVRMPEPFAVGTKVTLVGRSGAAAITLQDVADYADTIHYEIACNLTARLPRRSVRPLA</sequence>
<comment type="cofactor">
    <cofactor evidence="2 5 6">
        <name>pyridoxal 5'-phosphate</name>
        <dbReference type="ChEBI" id="CHEBI:597326"/>
    </cofactor>
</comment>
<dbReference type="Gene3D" id="3.20.20.10">
    <property type="entry name" value="Alanine racemase"/>
    <property type="match status" value="1"/>
</dbReference>
<feature type="modified residue" description="N6-(pyridoxal phosphate)lysine" evidence="5 6">
    <location>
        <position position="40"/>
    </location>
</feature>
<comment type="pathway">
    <text evidence="5">Amino-acid biosynthesis; D-alanine biosynthesis; D-alanine from L-alanine: step 1/1.</text>
</comment>
<dbReference type="PATRIC" id="fig|1291734.4.peg.496"/>
<dbReference type="PANTHER" id="PTHR30511">
    <property type="entry name" value="ALANINE RACEMASE"/>
    <property type="match status" value="1"/>
</dbReference>
<dbReference type="InterPro" id="IPR011079">
    <property type="entry name" value="Ala_racemase_C"/>
</dbReference>
<comment type="caution">
    <text evidence="9">The sequence shown here is derived from an EMBL/GenBank/DDBJ whole genome shotgun (WGS) entry which is preliminary data.</text>
</comment>
<gene>
    <name evidence="9" type="ORF">FD02_GL000482</name>
</gene>
<comment type="similarity">
    <text evidence="5">Belongs to the alanine racemase family.</text>
</comment>
<feature type="binding site" evidence="5 7">
    <location>
        <position position="316"/>
    </location>
    <ligand>
        <name>substrate</name>
    </ligand>
</feature>
<dbReference type="EC" id="5.1.1.1" evidence="5"/>
<dbReference type="FunFam" id="2.40.37.10:FF:000006">
    <property type="entry name" value="Alanine racemase"/>
    <property type="match status" value="1"/>
</dbReference>
<dbReference type="PRINTS" id="PR00992">
    <property type="entry name" value="ALARACEMASE"/>
</dbReference>
<dbReference type="HAMAP" id="MF_01201">
    <property type="entry name" value="Ala_racemase"/>
    <property type="match status" value="1"/>
</dbReference>
<comment type="catalytic activity">
    <reaction evidence="1 5">
        <text>L-alanine = D-alanine</text>
        <dbReference type="Rhea" id="RHEA:20249"/>
        <dbReference type="ChEBI" id="CHEBI:57416"/>
        <dbReference type="ChEBI" id="CHEBI:57972"/>
        <dbReference type="EC" id="5.1.1.1"/>
    </reaction>
</comment>
<dbReference type="GO" id="GO:0005829">
    <property type="term" value="C:cytosol"/>
    <property type="evidence" value="ECO:0007669"/>
    <property type="project" value="TreeGrafter"/>
</dbReference>
<keyword evidence="10" id="KW-1185">Reference proteome</keyword>
<dbReference type="NCBIfam" id="TIGR00492">
    <property type="entry name" value="alr"/>
    <property type="match status" value="1"/>
</dbReference>
<evidence type="ECO:0000256" key="2">
    <source>
        <dbReference type="ARBA" id="ARBA00001933"/>
    </source>
</evidence>
<evidence type="ECO:0000256" key="6">
    <source>
        <dbReference type="PIRSR" id="PIRSR600821-50"/>
    </source>
</evidence>
<keyword evidence="4 5" id="KW-0413">Isomerase</keyword>
<feature type="domain" description="Alanine racemase C-terminal" evidence="8">
    <location>
        <begin position="248"/>
        <end position="373"/>
    </location>
</feature>
<dbReference type="PROSITE" id="PS00395">
    <property type="entry name" value="ALANINE_RACEMASE"/>
    <property type="match status" value="1"/>
</dbReference>
<evidence type="ECO:0000256" key="7">
    <source>
        <dbReference type="PIRSR" id="PIRSR600821-52"/>
    </source>
</evidence>
<proteinExistence type="inferred from homology"/>
<dbReference type="STRING" id="1291734.FD02_GL000482"/>
<dbReference type="GO" id="GO:0030632">
    <property type="term" value="P:D-alanine biosynthetic process"/>
    <property type="evidence" value="ECO:0007669"/>
    <property type="project" value="UniProtKB-UniRule"/>
</dbReference>
<name>A0A0R1JQE8_9LACO</name>
<dbReference type="OrthoDB" id="9813814at2"/>
<dbReference type="GO" id="GO:0030170">
    <property type="term" value="F:pyridoxal phosphate binding"/>
    <property type="evidence" value="ECO:0007669"/>
    <property type="project" value="UniProtKB-UniRule"/>
</dbReference>
<reference evidence="9 10" key="1">
    <citation type="journal article" date="2015" name="Genome Announc.">
        <title>Expanding the biotechnology potential of lactobacilli through comparative genomics of 213 strains and associated genera.</title>
        <authorList>
            <person name="Sun Z."/>
            <person name="Harris H.M."/>
            <person name="McCann A."/>
            <person name="Guo C."/>
            <person name="Argimon S."/>
            <person name="Zhang W."/>
            <person name="Yang X."/>
            <person name="Jeffery I.B."/>
            <person name="Cooney J.C."/>
            <person name="Kagawa T.F."/>
            <person name="Liu W."/>
            <person name="Song Y."/>
            <person name="Salvetti E."/>
            <person name="Wrobel A."/>
            <person name="Rasinkangas P."/>
            <person name="Parkhill J."/>
            <person name="Rea M.C."/>
            <person name="O'Sullivan O."/>
            <person name="Ritari J."/>
            <person name="Douillard F.P."/>
            <person name="Paul Ross R."/>
            <person name="Yang R."/>
            <person name="Briner A.E."/>
            <person name="Felis G.E."/>
            <person name="de Vos W.M."/>
            <person name="Barrangou R."/>
            <person name="Klaenhammer T.R."/>
            <person name="Caufield P.W."/>
            <person name="Cui Y."/>
            <person name="Zhang H."/>
            <person name="O'Toole P.W."/>
        </authorList>
    </citation>
    <scope>NUCLEOTIDE SEQUENCE [LARGE SCALE GENOMIC DNA]</scope>
    <source>
        <strain evidence="9 10">JCM 17158</strain>
    </source>
</reference>
<dbReference type="Pfam" id="PF00842">
    <property type="entry name" value="Ala_racemase_C"/>
    <property type="match status" value="1"/>
</dbReference>
<feature type="active site" description="Proton acceptor; specific for L-alanine" evidence="5">
    <location>
        <position position="269"/>
    </location>
</feature>
<dbReference type="GO" id="GO:0009252">
    <property type="term" value="P:peptidoglycan biosynthetic process"/>
    <property type="evidence" value="ECO:0007669"/>
    <property type="project" value="TreeGrafter"/>
</dbReference>
<dbReference type="AlphaFoldDB" id="A0A0R1JQE8"/>
<evidence type="ECO:0000313" key="9">
    <source>
        <dbReference type="EMBL" id="KRK70417.1"/>
    </source>
</evidence>
<evidence type="ECO:0000256" key="4">
    <source>
        <dbReference type="ARBA" id="ARBA00023235"/>
    </source>
</evidence>
<dbReference type="PANTHER" id="PTHR30511:SF0">
    <property type="entry name" value="ALANINE RACEMASE, CATABOLIC-RELATED"/>
    <property type="match status" value="1"/>
</dbReference>
<evidence type="ECO:0000259" key="8">
    <source>
        <dbReference type="SMART" id="SM01005"/>
    </source>
</evidence>
<protein>
    <recommendedName>
        <fullName evidence="5">Alanine racemase</fullName>
        <ecNumber evidence="5">5.1.1.1</ecNumber>
    </recommendedName>
</protein>
<comment type="function">
    <text evidence="5">Catalyzes the interconversion of L-alanine and D-alanine. May also act on other amino acids.</text>
</comment>
<evidence type="ECO:0000313" key="10">
    <source>
        <dbReference type="Proteomes" id="UP000051804"/>
    </source>
</evidence>
<feature type="binding site" evidence="5 7">
    <location>
        <position position="140"/>
    </location>
    <ligand>
        <name>substrate</name>
    </ligand>
</feature>
<accession>A0A0R1JQE8</accession>
<dbReference type="GO" id="GO:0008784">
    <property type="term" value="F:alanine racemase activity"/>
    <property type="evidence" value="ECO:0007669"/>
    <property type="project" value="UniProtKB-UniRule"/>
</dbReference>
<dbReference type="FunFam" id="3.20.20.10:FF:000002">
    <property type="entry name" value="Alanine racemase"/>
    <property type="match status" value="1"/>
</dbReference>
<dbReference type="Proteomes" id="UP000051804">
    <property type="component" value="Unassembled WGS sequence"/>
</dbReference>
<dbReference type="SUPFAM" id="SSF50621">
    <property type="entry name" value="Alanine racemase C-terminal domain-like"/>
    <property type="match status" value="1"/>
</dbReference>
<dbReference type="InterPro" id="IPR029066">
    <property type="entry name" value="PLP-binding_barrel"/>
</dbReference>
<dbReference type="Pfam" id="PF01168">
    <property type="entry name" value="Ala_racemase_N"/>
    <property type="match status" value="1"/>
</dbReference>